<evidence type="ECO:0000256" key="2">
    <source>
        <dbReference type="ARBA" id="ARBA00023002"/>
    </source>
</evidence>
<comment type="similarity">
    <text evidence="1 4">Belongs to the short-chain dehydrogenases/reductases (SDR) family.</text>
</comment>
<dbReference type="InterPro" id="IPR050259">
    <property type="entry name" value="SDR"/>
</dbReference>
<organism evidence="5 6">
    <name type="scientific">Anaerotruncus colihominis</name>
    <dbReference type="NCBI Taxonomy" id="169435"/>
    <lineage>
        <taxon>Bacteria</taxon>
        <taxon>Bacillati</taxon>
        <taxon>Bacillota</taxon>
        <taxon>Clostridia</taxon>
        <taxon>Eubacteriales</taxon>
        <taxon>Oscillospiraceae</taxon>
        <taxon>Anaerotruncus</taxon>
    </lineage>
</organism>
<dbReference type="PANTHER" id="PTHR42879:SF2">
    <property type="entry name" value="3-OXOACYL-[ACYL-CARRIER-PROTEIN] REDUCTASE FABG"/>
    <property type="match status" value="1"/>
</dbReference>
<comment type="caution">
    <text evidence="5">The sequence shown here is derived from an EMBL/GenBank/DDBJ whole genome shotgun (WGS) entry which is preliminary data.</text>
</comment>
<keyword evidence="3" id="KW-0443">Lipid metabolism</keyword>
<protein>
    <submittedName>
        <fullName evidence="5">SDR family oxidoreductase</fullName>
    </submittedName>
</protein>
<proteinExistence type="inferred from homology"/>
<dbReference type="PROSITE" id="PS00061">
    <property type="entry name" value="ADH_SHORT"/>
    <property type="match status" value="1"/>
</dbReference>
<evidence type="ECO:0000313" key="6">
    <source>
        <dbReference type="Proteomes" id="UP000446348"/>
    </source>
</evidence>
<dbReference type="GO" id="GO:0016491">
    <property type="term" value="F:oxidoreductase activity"/>
    <property type="evidence" value="ECO:0007669"/>
    <property type="project" value="UniProtKB-KW"/>
</dbReference>
<sequence>MADLYRLDGRTAIVTGGGGGLGLGIARALGERGAGVLVCDMNERLLDEARQSLCGAGVRAAACLCDVTNEQDIAQALQTAERELGLADILINNAGITRMQDIMEVRESDWDAILAVNVKGLFSFSQQFARRLAGAGRAGHIVNIASNGAKTTYDDQVHYCASKAAVVNMTQCMASSLARYRVNVNAVCPGAVETEMLKGCMAATEQQTGGRVTVEDCMKTWGPPQLGRLIQPEEVGRIVAFLCTEAGAMIRGQALNVDAGNTKF</sequence>
<dbReference type="PRINTS" id="PR00081">
    <property type="entry name" value="GDHRDH"/>
</dbReference>
<dbReference type="InterPro" id="IPR036291">
    <property type="entry name" value="NAD(P)-bd_dom_sf"/>
</dbReference>
<gene>
    <name evidence="5" type="ORF">D3Z39_10115</name>
</gene>
<dbReference type="Proteomes" id="UP000446348">
    <property type="component" value="Unassembled WGS sequence"/>
</dbReference>
<evidence type="ECO:0000256" key="4">
    <source>
        <dbReference type="RuleBase" id="RU000363"/>
    </source>
</evidence>
<dbReference type="InterPro" id="IPR020904">
    <property type="entry name" value="Sc_DH/Rdtase_CS"/>
</dbReference>
<dbReference type="RefSeq" id="WP_160209993.1">
    <property type="nucleotide sequence ID" value="NZ_QXWZ01000017.1"/>
</dbReference>
<dbReference type="PANTHER" id="PTHR42879">
    <property type="entry name" value="3-OXOACYL-(ACYL-CARRIER-PROTEIN) REDUCTASE"/>
    <property type="match status" value="1"/>
</dbReference>
<name>A0A845RI29_9FIRM</name>
<keyword evidence="2" id="KW-0560">Oxidoreductase</keyword>
<keyword evidence="3" id="KW-0753">Steroid metabolism</keyword>
<dbReference type="Gene3D" id="3.40.50.720">
    <property type="entry name" value="NAD(P)-binding Rossmann-like Domain"/>
    <property type="match status" value="1"/>
</dbReference>
<dbReference type="AlphaFoldDB" id="A0A845RI29"/>
<dbReference type="Pfam" id="PF00106">
    <property type="entry name" value="adh_short"/>
    <property type="match status" value="1"/>
</dbReference>
<evidence type="ECO:0000256" key="1">
    <source>
        <dbReference type="ARBA" id="ARBA00006484"/>
    </source>
</evidence>
<dbReference type="FunFam" id="3.40.50.720:FF:000084">
    <property type="entry name" value="Short-chain dehydrogenase reductase"/>
    <property type="match status" value="1"/>
</dbReference>
<dbReference type="CDD" id="cd05233">
    <property type="entry name" value="SDR_c"/>
    <property type="match status" value="1"/>
</dbReference>
<accession>A0A845RI29</accession>
<dbReference type="PRINTS" id="PR00080">
    <property type="entry name" value="SDRFAMILY"/>
</dbReference>
<dbReference type="SUPFAM" id="SSF51735">
    <property type="entry name" value="NAD(P)-binding Rossmann-fold domains"/>
    <property type="match status" value="1"/>
</dbReference>
<evidence type="ECO:0000256" key="3">
    <source>
        <dbReference type="ARBA" id="ARBA00023221"/>
    </source>
</evidence>
<dbReference type="GO" id="GO:0008206">
    <property type="term" value="P:bile acid metabolic process"/>
    <property type="evidence" value="ECO:0007669"/>
    <property type="project" value="UniProtKB-ARBA"/>
</dbReference>
<reference evidence="5 6" key="1">
    <citation type="submission" date="2018-08" db="EMBL/GenBank/DDBJ databases">
        <title>Murine metabolic-syndrome-specific gut microbial biobank.</title>
        <authorList>
            <person name="Liu C."/>
        </authorList>
    </citation>
    <scope>NUCLEOTIDE SEQUENCE [LARGE SCALE GENOMIC DNA]</scope>
    <source>
        <strain evidence="5 6">X69</strain>
    </source>
</reference>
<evidence type="ECO:0000313" key="5">
    <source>
        <dbReference type="EMBL" id="NBI79219.1"/>
    </source>
</evidence>
<dbReference type="EMBL" id="QXWZ01000017">
    <property type="protein sequence ID" value="NBI79219.1"/>
    <property type="molecule type" value="Genomic_DNA"/>
</dbReference>
<dbReference type="OrthoDB" id="9803333at2"/>
<dbReference type="InterPro" id="IPR002347">
    <property type="entry name" value="SDR_fam"/>
</dbReference>